<dbReference type="Proteomes" id="UP000503129">
    <property type="component" value="Chromosome"/>
</dbReference>
<protein>
    <submittedName>
        <fullName evidence="1">Uncharacterized protein</fullName>
    </submittedName>
</protein>
<organism evidence="1 2">
    <name type="scientific">Brasilonema sennae CENA114</name>
    <dbReference type="NCBI Taxonomy" id="415709"/>
    <lineage>
        <taxon>Bacteria</taxon>
        <taxon>Bacillati</taxon>
        <taxon>Cyanobacteriota</taxon>
        <taxon>Cyanophyceae</taxon>
        <taxon>Nostocales</taxon>
        <taxon>Scytonemataceae</taxon>
        <taxon>Brasilonema</taxon>
        <taxon>Bromeliae group (in: Brasilonema)</taxon>
    </lineage>
</organism>
<dbReference type="KEGG" id="bsen:DP114_13705"/>
<sequence>MTSIGNSQKMLTHHIGAKTIKVNSNQEAIMRMVTTSKFERKKNINSALPTSANSMNPSNTNLIL</sequence>
<evidence type="ECO:0000313" key="1">
    <source>
        <dbReference type="EMBL" id="QDL08805.1"/>
    </source>
</evidence>
<dbReference type="EMBL" id="CP030118">
    <property type="protein sequence ID" value="QDL08805.1"/>
    <property type="molecule type" value="Genomic_DNA"/>
</dbReference>
<accession>A0A856MC07</accession>
<dbReference type="AlphaFoldDB" id="A0A856MC07"/>
<keyword evidence="2" id="KW-1185">Reference proteome</keyword>
<evidence type="ECO:0000313" key="2">
    <source>
        <dbReference type="Proteomes" id="UP000503129"/>
    </source>
</evidence>
<reference evidence="1 2" key="1">
    <citation type="submission" date="2018-06" db="EMBL/GenBank/DDBJ databases">
        <title>Comparative genomics of Brasilonema spp. strains.</title>
        <authorList>
            <person name="Alvarenga D.O."/>
            <person name="Fiore M.F."/>
            <person name="Varani A.M."/>
        </authorList>
    </citation>
    <scope>NUCLEOTIDE SEQUENCE [LARGE SCALE GENOMIC DNA]</scope>
    <source>
        <strain evidence="1 2">CENA114</strain>
    </source>
</reference>
<proteinExistence type="predicted"/>
<name>A0A856MC07_9CYAN</name>
<gene>
    <name evidence="1" type="ORF">DP114_13705</name>
</gene>